<dbReference type="PANTHER" id="PTHR46300:SF12">
    <property type="entry name" value="P450, PUTATIVE (EUROFUNG)-RELATED"/>
    <property type="match status" value="1"/>
</dbReference>
<comment type="similarity">
    <text evidence="1 6">Belongs to the cytochrome P450 family.</text>
</comment>
<reference evidence="7 8" key="1">
    <citation type="submission" date="2016-03" db="EMBL/GenBank/DDBJ databases">
        <authorList>
            <person name="Ploux O."/>
        </authorList>
    </citation>
    <scope>NUCLEOTIDE SEQUENCE [LARGE SCALE GENOMIC DNA]</scope>
    <source>
        <strain evidence="7 8">UAMH 11012</strain>
    </source>
</reference>
<keyword evidence="8" id="KW-1185">Reference proteome</keyword>
<evidence type="ECO:0000256" key="1">
    <source>
        <dbReference type="ARBA" id="ARBA00010617"/>
    </source>
</evidence>
<dbReference type="InterPro" id="IPR050364">
    <property type="entry name" value="Cytochrome_P450_fung"/>
</dbReference>
<dbReference type="GO" id="GO:0020037">
    <property type="term" value="F:heme binding"/>
    <property type="evidence" value="ECO:0007669"/>
    <property type="project" value="InterPro"/>
</dbReference>
<keyword evidence="5 6" id="KW-0349">Heme</keyword>
<keyword evidence="3 6" id="KW-0560">Oxidoreductase</keyword>
<dbReference type="CDD" id="cd11065">
    <property type="entry name" value="CYP64-like"/>
    <property type="match status" value="1"/>
</dbReference>
<dbReference type="EMBL" id="FJOG01000008">
    <property type="protein sequence ID" value="CZR56821.1"/>
    <property type="molecule type" value="Genomic_DNA"/>
</dbReference>
<evidence type="ECO:0000256" key="3">
    <source>
        <dbReference type="ARBA" id="ARBA00023002"/>
    </source>
</evidence>
<sequence>MTLSIAYLVLVLVFAFILNLVVSKICFNRKYKFPNVVPGWPIIGNALDIPYPAGMWAAAMTKKHGEMFTLNIGTKRLVYLNSSRVVTDLLEKRAAIYSSRPYRPMLSEIMSGGARMVMMGYTDKWRNQRKIMHSILNGVQAEKKFVPFQDLESKQLVYDLFQDPENFHKASQRFSNSVILSVVFGRRARKDDELLAFILGYTGTLGEYQFAPTKSPADVFTWLSCLPKPLQWWRPFGEKFFKTHVEMFQKEYDLLLSKMEKGTAKPCFAVDVLHGAAKKEFEISDIEKIYTWTSLVEAGSDTTRTAVLQTIAGAACYPSWAVKARALLDEVCGHKAERLPMLADRERLPYITAVVKETLRWRPFLQSGVPRVLTRDDEYEGYRFPAGTEFSWNAYSIALDEKEYKDAERFEPERFMNEDLNKPTKGHWSFGAGRRVCAGLNVGVNNIWIAAATVLYCFDIAEDPDHPIDQFNTLWEEPTKAPFKVKITPRSKAHIALIEREGAIAQAADY</sequence>
<evidence type="ECO:0000256" key="2">
    <source>
        <dbReference type="ARBA" id="ARBA00022723"/>
    </source>
</evidence>
<feature type="binding site" description="axial binding residue" evidence="5">
    <location>
        <position position="437"/>
    </location>
    <ligand>
        <name>heme</name>
        <dbReference type="ChEBI" id="CHEBI:30413"/>
    </ligand>
    <ligandPart>
        <name>Fe</name>
        <dbReference type="ChEBI" id="CHEBI:18248"/>
    </ligandPart>
</feature>
<evidence type="ECO:0000256" key="5">
    <source>
        <dbReference type="PIRSR" id="PIRSR602401-1"/>
    </source>
</evidence>
<gene>
    <name evidence="7" type="ORF">PAC_06710</name>
</gene>
<dbReference type="OrthoDB" id="1103324at2759"/>
<dbReference type="InterPro" id="IPR017972">
    <property type="entry name" value="Cyt_P450_CS"/>
</dbReference>
<dbReference type="PROSITE" id="PS00086">
    <property type="entry name" value="CYTOCHROME_P450"/>
    <property type="match status" value="1"/>
</dbReference>
<dbReference type="InterPro" id="IPR001128">
    <property type="entry name" value="Cyt_P450"/>
</dbReference>
<dbReference type="GO" id="GO:0005506">
    <property type="term" value="F:iron ion binding"/>
    <property type="evidence" value="ECO:0007669"/>
    <property type="project" value="InterPro"/>
</dbReference>
<dbReference type="Gene3D" id="1.10.630.10">
    <property type="entry name" value="Cytochrome P450"/>
    <property type="match status" value="1"/>
</dbReference>
<dbReference type="PANTHER" id="PTHR46300">
    <property type="entry name" value="P450, PUTATIVE (EUROFUNG)-RELATED-RELATED"/>
    <property type="match status" value="1"/>
</dbReference>
<comment type="cofactor">
    <cofactor evidence="5">
        <name>heme</name>
        <dbReference type="ChEBI" id="CHEBI:30413"/>
    </cofactor>
</comment>
<organism evidence="7 8">
    <name type="scientific">Phialocephala subalpina</name>
    <dbReference type="NCBI Taxonomy" id="576137"/>
    <lineage>
        <taxon>Eukaryota</taxon>
        <taxon>Fungi</taxon>
        <taxon>Dikarya</taxon>
        <taxon>Ascomycota</taxon>
        <taxon>Pezizomycotina</taxon>
        <taxon>Leotiomycetes</taxon>
        <taxon>Helotiales</taxon>
        <taxon>Mollisiaceae</taxon>
        <taxon>Phialocephala</taxon>
        <taxon>Phialocephala fortinii species complex</taxon>
    </lineage>
</organism>
<dbReference type="Pfam" id="PF00067">
    <property type="entry name" value="p450"/>
    <property type="match status" value="1"/>
</dbReference>
<dbReference type="SUPFAM" id="SSF48264">
    <property type="entry name" value="Cytochrome P450"/>
    <property type="match status" value="1"/>
</dbReference>
<accession>A0A1L7WVN2</accession>
<name>A0A1L7WVN2_9HELO</name>
<dbReference type="AlphaFoldDB" id="A0A1L7WVN2"/>
<evidence type="ECO:0000256" key="4">
    <source>
        <dbReference type="ARBA" id="ARBA00023004"/>
    </source>
</evidence>
<evidence type="ECO:0000313" key="8">
    <source>
        <dbReference type="Proteomes" id="UP000184330"/>
    </source>
</evidence>
<keyword evidence="2 5" id="KW-0479">Metal-binding</keyword>
<dbReference type="InterPro" id="IPR036396">
    <property type="entry name" value="Cyt_P450_sf"/>
</dbReference>
<dbReference type="GO" id="GO:0016705">
    <property type="term" value="F:oxidoreductase activity, acting on paired donors, with incorporation or reduction of molecular oxygen"/>
    <property type="evidence" value="ECO:0007669"/>
    <property type="project" value="InterPro"/>
</dbReference>
<protein>
    <submittedName>
        <fullName evidence="7">Related to cytochrome P450</fullName>
    </submittedName>
</protein>
<evidence type="ECO:0000256" key="6">
    <source>
        <dbReference type="RuleBase" id="RU000461"/>
    </source>
</evidence>
<evidence type="ECO:0000313" key="7">
    <source>
        <dbReference type="EMBL" id="CZR56821.1"/>
    </source>
</evidence>
<dbReference type="PRINTS" id="PR00463">
    <property type="entry name" value="EP450I"/>
</dbReference>
<proteinExistence type="inferred from homology"/>
<dbReference type="Proteomes" id="UP000184330">
    <property type="component" value="Unassembled WGS sequence"/>
</dbReference>
<dbReference type="InterPro" id="IPR002401">
    <property type="entry name" value="Cyt_P450_E_grp-I"/>
</dbReference>
<dbReference type="GO" id="GO:0004497">
    <property type="term" value="F:monooxygenase activity"/>
    <property type="evidence" value="ECO:0007669"/>
    <property type="project" value="UniProtKB-KW"/>
</dbReference>
<keyword evidence="6" id="KW-0503">Monooxygenase</keyword>
<dbReference type="STRING" id="576137.A0A1L7WVN2"/>
<keyword evidence="4 5" id="KW-0408">Iron</keyword>